<dbReference type="InterPro" id="IPR051953">
    <property type="entry name" value="Plant_SW-associated_TFs"/>
</dbReference>
<dbReference type="Proteomes" id="UP000325577">
    <property type="component" value="Linkage Group LG6"/>
</dbReference>
<dbReference type="CDD" id="cd00167">
    <property type="entry name" value="SANT"/>
    <property type="match status" value="2"/>
</dbReference>
<keyword evidence="5" id="KW-0804">Transcription</keyword>
<evidence type="ECO:0000256" key="5">
    <source>
        <dbReference type="ARBA" id="ARBA00023163"/>
    </source>
</evidence>
<dbReference type="AlphaFoldDB" id="A0A5J4ZPK4"/>
<proteinExistence type="predicted"/>
<evidence type="ECO:0000259" key="7">
    <source>
        <dbReference type="PROSITE" id="PS50090"/>
    </source>
</evidence>
<reference evidence="9 10" key="1">
    <citation type="submission" date="2019-09" db="EMBL/GenBank/DDBJ databases">
        <title>A chromosome-level genome assembly of the Chinese tupelo Nyssa sinensis.</title>
        <authorList>
            <person name="Yang X."/>
            <person name="Kang M."/>
            <person name="Yang Y."/>
            <person name="Xiong H."/>
            <person name="Wang M."/>
            <person name="Zhang Z."/>
            <person name="Wang Z."/>
            <person name="Wu H."/>
            <person name="Ma T."/>
            <person name="Liu J."/>
            <person name="Xi Z."/>
        </authorList>
    </citation>
    <scope>NUCLEOTIDE SEQUENCE [LARGE SCALE GENOMIC DNA]</scope>
    <source>
        <strain evidence="9">J267</strain>
        <tissue evidence="9">Leaf</tissue>
    </source>
</reference>
<dbReference type="OrthoDB" id="2143914at2759"/>
<dbReference type="FunFam" id="1.10.10.60:FF:000015">
    <property type="entry name" value="Transcription factor RAX3"/>
    <property type="match status" value="1"/>
</dbReference>
<evidence type="ECO:0000259" key="8">
    <source>
        <dbReference type="PROSITE" id="PS51294"/>
    </source>
</evidence>
<protein>
    <submittedName>
        <fullName evidence="9">Uncharacterized protein</fullName>
    </submittedName>
</protein>
<accession>A0A5J4ZPK4</accession>
<evidence type="ECO:0000256" key="3">
    <source>
        <dbReference type="ARBA" id="ARBA00023015"/>
    </source>
</evidence>
<evidence type="ECO:0000256" key="6">
    <source>
        <dbReference type="ARBA" id="ARBA00023242"/>
    </source>
</evidence>
<sequence length="235" mass="27006">MVRAPRCEKTALKKGAWSPEEDEKLIAYIKRYGIWNWSQMPKPAGLSRSGKSCRLRWVNYLKPNIKRGNFSKEEEEIILQMQERLGNKWSAIAARLPGRTDNEIKNYWHSHLKKRMKDNPVPTRTELQEAEIPNLLFSNAIEASKSEGSMDIPMSPHSSMDEYSSSSSNDPAIGIDLYETIEANIGSPETFGELASFWAQPFSQESLYMEDIQAMFVDNDACNDIWFNFCWNPRA</sequence>
<dbReference type="InterPro" id="IPR009057">
    <property type="entry name" value="Homeodomain-like_sf"/>
</dbReference>
<keyword evidence="3" id="KW-0805">Transcription regulation</keyword>
<comment type="subcellular location">
    <subcellularLocation>
        <location evidence="1">Nucleus</location>
    </subcellularLocation>
</comment>
<evidence type="ECO:0000256" key="4">
    <source>
        <dbReference type="ARBA" id="ARBA00023125"/>
    </source>
</evidence>
<dbReference type="SMART" id="SM00717">
    <property type="entry name" value="SANT"/>
    <property type="match status" value="2"/>
</dbReference>
<feature type="domain" description="Myb-like" evidence="7">
    <location>
        <begin position="62"/>
        <end position="112"/>
    </location>
</feature>
<feature type="domain" description="HTH myb-type" evidence="8">
    <location>
        <begin position="62"/>
        <end position="116"/>
    </location>
</feature>
<dbReference type="PROSITE" id="PS51294">
    <property type="entry name" value="HTH_MYB"/>
    <property type="match status" value="2"/>
</dbReference>
<dbReference type="SUPFAM" id="SSF46689">
    <property type="entry name" value="Homeodomain-like"/>
    <property type="match status" value="1"/>
</dbReference>
<dbReference type="Pfam" id="PF00249">
    <property type="entry name" value="Myb_DNA-binding"/>
    <property type="match status" value="2"/>
</dbReference>
<dbReference type="EMBL" id="CM018049">
    <property type="protein sequence ID" value="KAA8519909.1"/>
    <property type="molecule type" value="Genomic_DNA"/>
</dbReference>
<feature type="domain" description="HTH myb-type" evidence="8">
    <location>
        <begin position="9"/>
        <end position="61"/>
    </location>
</feature>
<dbReference type="Gene3D" id="1.10.10.60">
    <property type="entry name" value="Homeodomain-like"/>
    <property type="match status" value="2"/>
</dbReference>
<keyword evidence="2" id="KW-0677">Repeat</keyword>
<keyword evidence="6" id="KW-0539">Nucleus</keyword>
<keyword evidence="4" id="KW-0238">DNA-binding</keyword>
<organism evidence="9 10">
    <name type="scientific">Nyssa sinensis</name>
    <dbReference type="NCBI Taxonomy" id="561372"/>
    <lineage>
        <taxon>Eukaryota</taxon>
        <taxon>Viridiplantae</taxon>
        <taxon>Streptophyta</taxon>
        <taxon>Embryophyta</taxon>
        <taxon>Tracheophyta</taxon>
        <taxon>Spermatophyta</taxon>
        <taxon>Magnoliopsida</taxon>
        <taxon>eudicotyledons</taxon>
        <taxon>Gunneridae</taxon>
        <taxon>Pentapetalae</taxon>
        <taxon>asterids</taxon>
        <taxon>Cornales</taxon>
        <taxon>Nyssaceae</taxon>
        <taxon>Nyssa</taxon>
    </lineage>
</organism>
<dbReference type="PANTHER" id="PTHR47997">
    <property type="entry name" value="MYB DOMAIN PROTEIN 55"/>
    <property type="match status" value="1"/>
</dbReference>
<dbReference type="PROSITE" id="PS50090">
    <property type="entry name" value="MYB_LIKE"/>
    <property type="match status" value="2"/>
</dbReference>
<evidence type="ECO:0000256" key="1">
    <source>
        <dbReference type="ARBA" id="ARBA00004123"/>
    </source>
</evidence>
<evidence type="ECO:0000256" key="2">
    <source>
        <dbReference type="ARBA" id="ARBA00022737"/>
    </source>
</evidence>
<dbReference type="PANTHER" id="PTHR47997:SF28">
    <property type="entry name" value="TRANSCRIPTION FACTOR MYB15-LIKE"/>
    <property type="match status" value="1"/>
</dbReference>
<dbReference type="GO" id="GO:0005634">
    <property type="term" value="C:nucleus"/>
    <property type="evidence" value="ECO:0007669"/>
    <property type="project" value="UniProtKB-SubCell"/>
</dbReference>
<dbReference type="GO" id="GO:0003677">
    <property type="term" value="F:DNA binding"/>
    <property type="evidence" value="ECO:0007669"/>
    <property type="project" value="UniProtKB-KW"/>
</dbReference>
<dbReference type="InterPro" id="IPR017930">
    <property type="entry name" value="Myb_dom"/>
</dbReference>
<name>A0A5J4ZPK4_9ASTE</name>
<evidence type="ECO:0000313" key="10">
    <source>
        <dbReference type="Proteomes" id="UP000325577"/>
    </source>
</evidence>
<gene>
    <name evidence="9" type="ORF">F0562_014181</name>
</gene>
<dbReference type="InterPro" id="IPR001005">
    <property type="entry name" value="SANT/Myb"/>
</dbReference>
<feature type="domain" description="Myb-like" evidence="7">
    <location>
        <begin position="9"/>
        <end position="61"/>
    </location>
</feature>
<evidence type="ECO:0000313" key="9">
    <source>
        <dbReference type="EMBL" id="KAA8519909.1"/>
    </source>
</evidence>
<keyword evidence="10" id="KW-1185">Reference proteome</keyword>